<organism evidence="7 8">
    <name type="scientific">Rachicladosporium monterosium</name>
    <dbReference type="NCBI Taxonomy" id="1507873"/>
    <lineage>
        <taxon>Eukaryota</taxon>
        <taxon>Fungi</taxon>
        <taxon>Dikarya</taxon>
        <taxon>Ascomycota</taxon>
        <taxon>Pezizomycotina</taxon>
        <taxon>Dothideomycetes</taxon>
        <taxon>Dothideomycetidae</taxon>
        <taxon>Cladosporiales</taxon>
        <taxon>Cladosporiaceae</taxon>
        <taxon>Rachicladosporium</taxon>
    </lineage>
</organism>
<feature type="transmembrane region" description="Helical" evidence="5">
    <location>
        <begin position="42"/>
        <end position="59"/>
    </location>
</feature>
<dbReference type="EMBL" id="JAVRRR010000027">
    <property type="protein sequence ID" value="KAK5147746.1"/>
    <property type="molecule type" value="Genomic_DNA"/>
</dbReference>
<keyword evidence="8" id="KW-1185">Reference proteome</keyword>
<keyword evidence="4 5" id="KW-0472">Membrane</keyword>
<keyword evidence="2 5" id="KW-0812">Transmembrane</keyword>
<evidence type="ECO:0000256" key="5">
    <source>
        <dbReference type="SAM" id="Phobius"/>
    </source>
</evidence>
<dbReference type="Gene3D" id="1.20.1250.20">
    <property type="entry name" value="MFS general substrate transporter like domains"/>
    <property type="match status" value="1"/>
</dbReference>
<evidence type="ECO:0000256" key="2">
    <source>
        <dbReference type="ARBA" id="ARBA00022692"/>
    </source>
</evidence>
<name>A0ABR0LEX4_9PEZI</name>
<dbReference type="PANTHER" id="PTHR23508:SF10">
    <property type="entry name" value="CARBOXYLIC ACID TRANSPORTER PROTEIN HOMOLOG"/>
    <property type="match status" value="1"/>
</dbReference>
<proteinExistence type="predicted"/>
<keyword evidence="3 5" id="KW-1133">Transmembrane helix</keyword>
<dbReference type="InterPro" id="IPR036259">
    <property type="entry name" value="MFS_trans_sf"/>
</dbReference>
<evidence type="ECO:0000259" key="6">
    <source>
        <dbReference type="PROSITE" id="PS50850"/>
    </source>
</evidence>
<feature type="domain" description="Major facilitator superfamily (MFS) profile" evidence="6">
    <location>
        <begin position="1"/>
        <end position="140"/>
    </location>
</feature>
<dbReference type="PROSITE" id="PS50850">
    <property type="entry name" value="MFS"/>
    <property type="match status" value="1"/>
</dbReference>
<evidence type="ECO:0000256" key="3">
    <source>
        <dbReference type="ARBA" id="ARBA00022989"/>
    </source>
</evidence>
<feature type="transmembrane region" description="Helical" evidence="5">
    <location>
        <begin position="80"/>
        <end position="104"/>
    </location>
</feature>
<dbReference type="PANTHER" id="PTHR23508">
    <property type="entry name" value="CARBOXYLIC ACID TRANSPORTER PROTEIN HOMOLOG"/>
    <property type="match status" value="1"/>
</dbReference>
<evidence type="ECO:0000256" key="4">
    <source>
        <dbReference type="ARBA" id="ARBA00023136"/>
    </source>
</evidence>
<comment type="caution">
    <text evidence="7">The sequence shown here is derived from an EMBL/GenBank/DDBJ whole genome shotgun (WGS) entry which is preliminary data.</text>
</comment>
<gene>
    <name evidence="7" type="primary">GIT2_1</name>
    <name evidence="7" type="ORF">LTR32_000849</name>
</gene>
<sequence>MGSFTSDWLGPKRALMIFVAAQGVLGFIMSGCYEWLQQPKYIGAFVVVYGVFLMLGEMGPGDNIGLVASKTCATGIRGQYYAIAAATGKIGGLVGGYVFPIIQADGGGATLHGGQYPFYVASALCFFSAFLVFWLPNINQDTIQTEDIRFREYLVANGYDITGMGNTEWQEKRKMSVSGAHGGVMQRE</sequence>
<comment type="subcellular location">
    <subcellularLocation>
        <location evidence="1">Membrane</location>
        <topology evidence="1">Multi-pass membrane protein</topology>
    </subcellularLocation>
</comment>
<dbReference type="Pfam" id="PF00083">
    <property type="entry name" value="Sugar_tr"/>
    <property type="match status" value="1"/>
</dbReference>
<reference evidence="7 8" key="1">
    <citation type="submission" date="2023-08" db="EMBL/GenBank/DDBJ databases">
        <title>Black Yeasts Isolated from many extreme environments.</title>
        <authorList>
            <person name="Coleine C."/>
            <person name="Stajich J.E."/>
            <person name="Selbmann L."/>
        </authorList>
    </citation>
    <scope>NUCLEOTIDE SEQUENCE [LARGE SCALE GENOMIC DNA]</scope>
    <source>
        <strain evidence="7 8">CCFEE 5386</strain>
    </source>
</reference>
<dbReference type="InterPro" id="IPR005828">
    <property type="entry name" value="MFS_sugar_transport-like"/>
</dbReference>
<dbReference type="Proteomes" id="UP001308179">
    <property type="component" value="Unassembled WGS sequence"/>
</dbReference>
<accession>A0ABR0LEX4</accession>
<feature type="transmembrane region" description="Helical" evidence="5">
    <location>
        <begin position="14"/>
        <end position="36"/>
    </location>
</feature>
<evidence type="ECO:0000313" key="7">
    <source>
        <dbReference type="EMBL" id="KAK5147746.1"/>
    </source>
</evidence>
<evidence type="ECO:0000256" key="1">
    <source>
        <dbReference type="ARBA" id="ARBA00004141"/>
    </source>
</evidence>
<dbReference type="SUPFAM" id="SSF103473">
    <property type="entry name" value="MFS general substrate transporter"/>
    <property type="match status" value="1"/>
</dbReference>
<evidence type="ECO:0000313" key="8">
    <source>
        <dbReference type="Proteomes" id="UP001308179"/>
    </source>
</evidence>
<dbReference type="InterPro" id="IPR020846">
    <property type="entry name" value="MFS_dom"/>
</dbReference>
<feature type="transmembrane region" description="Helical" evidence="5">
    <location>
        <begin position="116"/>
        <end position="135"/>
    </location>
</feature>
<protein>
    <submittedName>
        <fullName evidence="7">Glycerophosphoinositol permease</fullName>
    </submittedName>
</protein>